<feature type="signal peptide" evidence="3">
    <location>
        <begin position="1"/>
        <end position="24"/>
    </location>
</feature>
<feature type="region of interest" description="Disordered" evidence="1">
    <location>
        <begin position="156"/>
        <end position="181"/>
    </location>
</feature>
<keyword evidence="5" id="KW-1185">Reference proteome</keyword>
<name>A0A7K1UHK9_9MICC</name>
<feature type="region of interest" description="Disordered" evidence="1">
    <location>
        <begin position="302"/>
        <end position="365"/>
    </location>
</feature>
<dbReference type="Proteomes" id="UP000460157">
    <property type="component" value="Unassembled WGS sequence"/>
</dbReference>
<protein>
    <submittedName>
        <fullName evidence="4">Uncharacterized protein</fullName>
    </submittedName>
</protein>
<feature type="transmembrane region" description="Helical" evidence="2">
    <location>
        <begin position="371"/>
        <end position="393"/>
    </location>
</feature>
<gene>
    <name evidence="4" type="ORF">GNZ21_05785</name>
</gene>
<proteinExistence type="predicted"/>
<dbReference type="RefSeq" id="WP_157322258.1">
    <property type="nucleotide sequence ID" value="NZ_BMFX01000001.1"/>
</dbReference>
<evidence type="ECO:0000256" key="3">
    <source>
        <dbReference type="SAM" id="SignalP"/>
    </source>
</evidence>
<dbReference type="OrthoDB" id="4964156at2"/>
<sequence>MTHNRRLPALVAAGALTLMSPAAAYAEAPEHGALSEENYGGLSLGEGVGTFPLDSAFELMLLSEDFDIPESLEIWALSPQGDEILIGSGATESSSYQNPGSPTYPEAAVELIEVELPSSEIAGSDWYAFAAVDGDSGDLVTWQVYPVLLEGDDHSFDDDSLQQTWPVPDPQDRTSPSSTPPTLEVLTEETYGLVSIHQNEAILPLDEEITVDVQADTYADLWLLPPGGEEAVFLPARVTDSTEETIQWATQISSEEVDYTGIYGLIYVSGSEVLGWAPFGITLEGESLDAGLPGVHDSADGYADRSIWPVPDSVPGPEEEGAEEDEQAEQPEDETTEAPTEEPTEDQQPEGTDETDPAQTEQTSGDNGVNVWVVVLAIAGGALIAAGIAYLIGNRRRSS</sequence>
<evidence type="ECO:0000313" key="5">
    <source>
        <dbReference type="Proteomes" id="UP000460157"/>
    </source>
</evidence>
<keyword evidence="2" id="KW-0812">Transmembrane</keyword>
<keyword evidence="2" id="KW-0472">Membrane</keyword>
<evidence type="ECO:0000256" key="1">
    <source>
        <dbReference type="SAM" id="MobiDB-lite"/>
    </source>
</evidence>
<evidence type="ECO:0000256" key="2">
    <source>
        <dbReference type="SAM" id="Phobius"/>
    </source>
</evidence>
<reference evidence="4 5" key="1">
    <citation type="submission" date="2019-12" db="EMBL/GenBank/DDBJ databases">
        <title>Nesterenkonia muleiensis sp. nov., a novel actinobacterium isolated from sap of Populus euphratica.</title>
        <authorList>
            <person name="Wang R."/>
        </authorList>
    </citation>
    <scope>NUCLEOTIDE SEQUENCE [LARGE SCALE GENOMIC DNA]</scope>
    <source>
        <strain evidence="4 5">F10</strain>
    </source>
</reference>
<keyword evidence="2" id="KW-1133">Transmembrane helix</keyword>
<feature type="chain" id="PRO_5029853094" evidence="3">
    <location>
        <begin position="25"/>
        <end position="399"/>
    </location>
</feature>
<comment type="caution">
    <text evidence="4">The sequence shown here is derived from an EMBL/GenBank/DDBJ whole genome shotgun (WGS) entry which is preliminary data.</text>
</comment>
<organism evidence="4 5">
    <name type="scientific">Nesterenkonia alkaliphila</name>
    <dbReference type="NCBI Taxonomy" id="1463631"/>
    <lineage>
        <taxon>Bacteria</taxon>
        <taxon>Bacillati</taxon>
        <taxon>Actinomycetota</taxon>
        <taxon>Actinomycetes</taxon>
        <taxon>Micrococcales</taxon>
        <taxon>Micrococcaceae</taxon>
        <taxon>Nesterenkonia</taxon>
    </lineage>
</organism>
<feature type="compositionally biased region" description="Acidic residues" evidence="1">
    <location>
        <begin position="317"/>
        <end position="356"/>
    </location>
</feature>
<keyword evidence="3" id="KW-0732">Signal</keyword>
<dbReference type="AlphaFoldDB" id="A0A7K1UHK9"/>
<dbReference type="EMBL" id="WRPM01000038">
    <property type="protein sequence ID" value="MVT25874.1"/>
    <property type="molecule type" value="Genomic_DNA"/>
</dbReference>
<evidence type="ECO:0000313" key="4">
    <source>
        <dbReference type="EMBL" id="MVT25874.1"/>
    </source>
</evidence>
<accession>A0A7K1UHK9</accession>